<dbReference type="EMBL" id="JAHRHJ020000007">
    <property type="protein sequence ID" value="KAH9309409.1"/>
    <property type="molecule type" value="Genomic_DNA"/>
</dbReference>
<sequence length="96" mass="10716">MFDEMTKNGYFPNVFTYNILIDALFKVGEVTKACILFYQMEMGNSPSLFLNIAQGSKRFGDTADLQALADGHSSTSLILEAYKLHRRLMESGAVPD</sequence>
<reference evidence="3 4" key="1">
    <citation type="journal article" date="2021" name="Nat. Plants">
        <title>The Taxus genome provides insights into paclitaxel biosynthesis.</title>
        <authorList>
            <person name="Xiong X."/>
            <person name="Gou J."/>
            <person name="Liao Q."/>
            <person name="Li Y."/>
            <person name="Zhou Q."/>
            <person name="Bi G."/>
            <person name="Li C."/>
            <person name="Du R."/>
            <person name="Wang X."/>
            <person name="Sun T."/>
            <person name="Guo L."/>
            <person name="Liang H."/>
            <person name="Lu P."/>
            <person name="Wu Y."/>
            <person name="Zhang Z."/>
            <person name="Ro D.K."/>
            <person name="Shang Y."/>
            <person name="Huang S."/>
            <person name="Yan J."/>
        </authorList>
    </citation>
    <scope>NUCLEOTIDE SEQUENCE [LARGE SCALE GENOMIC DNA]</scope>
    <source>
        <strain evidence="3">Ta-2019</strain>
    </source>
</reference>
<protein>
    <recommendedName>
        <fullName evidence="5">Pentatricopeptide repeat-containing protein</fullName>
    </recommendedName>
</protein>
<dbReference type="NCBIfam" id="TIGR00756">
    <property type="entry name" value="PPR"/>
    <property type="match status" value="1"/>
</dbReference>
<feature type="repeat" description="PPR" evidence="2">
    <location>
        <begin position="13"/>
        <end position="47"/>
    </location>
</feature>
<evidence type="ECO:0000313" key="3">
    <source>
        <dbReference type="EMBL" id="KAH9309409.1"/>
    </source>
</evidence>
<organism evidence="3 4">
    <name type="scientific">Taxus chinensis</name>
    <name type="common">Chinese yew</name>
    <name type="synonym">Taxus wallichiana var. chinensis</name>
    <dbReference type="NCBI Taxonomy" id="29808"/>
    <lineage>
        <taxon>Eukaryota</taxon>
        <taxon>Viridiplantae</taxon>
        <taxon>Streptophyta</taxon>
        <taxon>Embryophyta</taxon>
        <taxon>Tracheophyta</taxon>
        <taxon>Spermatophyta</taxon>
        <taxon>Pinopsida</taxon>
        <taxon>Pinidae</taxon>
        <taxon>Conifers II</taxon>
        <taxon>Cupressales</taxon>
        <taxon>Taxaceae</taxon>
        <taxon>Taxus</taxon>
    </lineage>
</organism>
<dbReference type="Gene3D" id="1.25.40.10">
    <property type="entry name" value="Tetratricopeptide repeat domain"/>
    <property type="match status" value="1"/>
</dbReference>
<keyword evidence="4" id="KW-1185">Reference proteome</keyword>
<dbReference type="AlphaFoldDB" id="A0AA38KV56"/>
<keyword evidence="1" id="KW-0677">Repeat</keyword>
<feature type="non-terminal residue" evidence="3">
    <location>
        <position position="96"/>
    </location>
</feature>
<dbReference type="PROSITE" id="PS51375">
    <property type="entry name" value="PPR"/>
    <property type="match status" value="1"/>
</dbReference>
<dbReference type="PANTHER" id="PTHR47932:SF62">
    <property type="entry name" value="EXPRESSED PROTEIN"/>
    <property type="match status" value="1"/>
</dbReference>
<proteinExistence type="predicted"/>
<dbReference type="InterPro" id="IPR011990">
    <property type="entry name" value="TPR-like_helical_dom_sf"/>
</dbReference>
<dbReference type="Pfam" id="PF12854">
    <property type="entry name" value="PPR_1"/>
    <property type="match status" value="1"/>
</dbReference>
<dbReference type="InterPro" id="IPR002885">
    <property type="entry name" value="PPR_rpt"/>
</dbReference>
<accession>A0AA38KV56</accession>
<evidence type="ECO:0008006" key="5">
    <source>
        <dbReference type="Google" id="ProtNLM"/>
    </source>
</evidence>
<gene>
    <name evidence="3" type="ORF">KI387_037320</name>
</gene>
<dbReference type="PANTHER" id="PTHR47932">
    <property type="entry name" value="ATPASE EXPRESSION PROTEIN 3"/>
    <property type="match status" value="1"/>
</dbReference>
<evidence type="ECO:0000256" key="2">
    <source>
        <dbReference type="PROSITE-ProRule" id="PRU00708"/>
    </source>
</evidence>
<dbReference type="Proteomes" id="UP000824469">
    <property type="component" value="Unassembled WGS sequence"/>
</dbReference>
<comment type="caution">
    <text evidence="3">The sequence shown here is derived from an EMBL/GenBank/DDBJ whole genome shotgun (WGS) entry which is preliminary data.</text>
</comment>
<name>A0AA38KV56_TAXCH</name>
<evidence type="ECO:0000313" key="4">
    <source>
        <dbReference type="Proteomes" id="UP000824469"/>
    </source>
</evidence>
<evidence type="ECO:0000256" key="1">
    <source>
        <dbReference type="ARBA" id="ARBA00022737"/>
    </source>
</evidence>
<dbReference type="GO" id="GO:0003729">
    <property type="term" value="F:mRNA binding"/>
    <property type="evidence" value="ECO:0007669"/>
    <property type="project" value="TreeGrafter"/>
</dbReference>